<protein>
    <submittedName>
        <fullName evidence="4">Transporter substrate-binding domain-containing protein</fullName>
    </submittedName>
</protein>
<comment type="caution">
    <text evidence="4">The sequence shown here is derived from an EMBL/GenBank/DDBJ whole genome shotgun (WGS) entry which is preliminary data.</text>
</comment>
<dbReference type="InterPro" id="IPR001638">
    <property type="entry name" value="Solute-binding_3/MltF_N"/>
</dbReference>
<proteinExistence type="predicted"/>
<dbReference type="SUPFAM" id="SSF53850">
    <property type="entry name" value="Periplasmic binding protein-like II"/>
    <property type="match status" value="1"/>
</dbReference>
<feature type="compositionally biased region" description="Low complexity" evidence="2">
    <location>
        <begin position="17"/>
        <end position="36"/>
    </location>
</feature>
<dbReference type="Gene3D" id="3.40.190.10">
    <property type="entry name" value="Periplasmic binding protein-like II"/>
    <property type="match status" value="2"/>
</dbReference>
<feature type="region of interest" description="Disordered" evidence="2">
    <location>
        <begin position="1"/>
        <end position="40"/>
    </location>
</feature>
<evidence type="ECO:0000256" key="1">
    <source>
        <dbReference type="ARBA" id="ARBA00022729"/>
    </source>
</evidence>
<dbReference type="PANTHER" id="PTHR35936">
    <property type="entry name" value="MEMBRANE-BOUND LYTIC MUREIN TRANSGLYCOSYLASE F"/>
    <property type="match status" value="1"/>
</dbReference>
<name>A0A9D1KY02_9FIRM</name>
<evidence type="ECO:0000313" key="4">
    <source>
        <dbReference type="EMBL" id="HIU03274.1"/>
    </source>
</evidence>
<feature type="compositionally biased region" description="Polar residues" evidence="2">
    <location>
        <begin position="1"/>
        <end position="16"/>
    </location>
</feature>
<dbReference type="Proteomes" id="UP000824164">
    <property type="component" value="Unassembled WGS sequence"/>
</dbReference>
<organism evidence="4 5">
    <name type="scientific">Candidatus Onthocola gallistercoris</name>
    <dbReference type="NCBI Taxonomy" id="2840876"/>
    <lineage>
        <taxon>Bacteria</taxon>
        <taxon>Bacillati</taxon>
        <taxon>Bacillota</taxon>
        <taxon>Bacilli</taxon>
        <taxon>Candidatus Onthocola</taxon>
    </lineage>
</organism>
<gene>
    <name evidence="4" type="ORF">IAB63_08490</name>
</gene>
<reference evidence="4" key="1">
    <citation type="submission" date="2020-10" db="EMBL/GenBank/DDBJ databases">
        <authorList>
            <person name="Gilroy R."/>
        </authorList>
    </citation>
    <scope>NUCLEOTIDE SEQUENCE</scope>
    <source>
        <strain evidence="4">CHK187-14744</strain>
    </source>
</reference>
<evidence type="ECO:0000313" key="5">
    <source>
        <dbReference type="Proteomes" id="UP000824164"/>
    </source>
</evidence>
<dbReference type="SMART" id="SM00062">
    <property type="entry name" value="PBPb"/>
    <property type="match status" value="1"/>
</dbReference>
<keyword evidence="1" id="KW-0732">Signal</keyword>
<dbReference type="PANTHER" id="PTHR35936:SF17">
    <property type="entry name" value="ARGININE-BINDING EXTRACELLULAR PROTEIN ARTP"/>
    <property type="match status" value="1"/>
</dbReference>
<dbReference type="AlphaFoldDB" id="A0A9D1KY02"/>
<feature type="domain" description="Solute-binding protein family 3/N-terminal" evidence="3">
    <location>
        <begin position="40"/>
        <end position="254"/>
    </location>
</feature>
<accession>A0A9D1KY02</accession>
<evidence type="ECO:0000256" key="2">
    <source>
        <dbReference type="SAM" id="MobiDB-lite"/>
    </source>
</evidence>
<sequence>MLTACSSGGSAETQADTTASTETGAETAAETTGSSSNGDTLIMATEAGFAPYEYTEDGENVVGVDVDIANEIANAMGKELVIHNMTFDGALMAVQQGQADFAAAGISVTPEREEVMDFSIEYATSRQVVVVLKDAGKIASVDDVTEGTLVGVQMGTTADGYCADLGCEVKQYNKYAEAAMELKNDKLDCIVMDSLPAEQLVAANDDLEILDGELFTDKYAIAVQKGNTELLDQINEVLQTLIDEGKIDEYTLNHTISE</sequence>
<reference evidence="4" key="2">
    <citation type="journal article" date="2021" name="PeerJ">
        <title>Extensive microbial diversity within the chicken gut microbiome revealed by metagenomics and culture.</title>
        <authorList>
            <person name="Gilroy R."/>
            <person name="Ravi A."/>
            <person name="Getino M."/>
            <person name="Pursley I."/>
            <person name="Horton D.L."/>
            <person name="Alikhan N.F."/>
            <person name="Baker D."/>
            <person name="Gharbi K."/>
            <person name="Hall N."/>
            <person name="Watson M."/>
            <person name="Adriaenssens E.M."/>
            <person name="Foster-Nyarko E."/>
            <person name="Jarju S."/>
            <person name="Secka A."/>
            <person name="Antonio M."/>
            <person name="Oren A."/>
            <person name="Chaudhuri R.R."/>
            <person name="La Ragione R."/>
            <person name="Hildebrand F."/>
            <person name="Pallen M.J."/>
        </authorList>
    </citation>
    <scope>NUCLEOTIDE SEQUENCE</scope>
    <source>
        <strain evidence="4">CHK187-14744</strain>
    </source>
</reference>
<dbReference type="EMBL" id="DVLT01000051">
    <property type="protein sequence ID" value="HIU03274.1"/>
    <property type="molecule type" value="Genomic_DNA"/>
</dbReference>
<evidence type="ECO:0000259" key="3">
    <source>
        <dbReference type="SMART" id="SM00062"/>
    </source>
</evidence>
<dbReference type="Pfam" id="PF00497">
    <property type="entry name" value="SBP_bac_3"/>
    <property type="match status" value="1"/>
</dbReference>